<evidence type="ECO:0000313" key="2">
    <source>
        <dbReference type="EMBL" id="VDP77746.1"/>
    </source>
</evidence>
<feature type="compositionally biased region" description="Basic residues" evidence="1">
    <location>
        <begin position="24"/>
        <end position="35"/>
    </location>
</feature>
<evidence type="ECO:0000313" key="4">
    <source>
        <dbReference type="WBParaSite" id="SCUD_0002211701-mRNA-1"/>
    </source>
</evidence>
<feature type="region of interest" description="Disordered" evidence="1">
    <location>
        <begin position="1"/>
        <end position="89"/>
    </location>
</feature>
<dbReference type="EMBL" id="UZAK01048381">
    <property type="protein sequence ID" value="VDP77746.1"/>
    <property type="molecule type" value="Genomic_DNA"/>
</dbReference>
<feature type="compositionally biased region" description="Polar residues" evidence="1">
    <location>
        <begin position="1"/>
        <end position="13"/>
    </location>
</feature>
<dbReference type="WBParaSite" id="SCUD_0002211701-mRNA-1">
    <property type="protein sequence ID" value="SCUD_0002211701-mRNA-1"/>
    <property type="gene ID" value="SCUD_0002211701"/>
</dbReference>
<feature type="compositionally biased region" description="Polar residues" evidence="1">
    <location>
        <begin position="72"/>
        <end position="86"/>
    </location>
</feature>
<organism evidence="4">
    <name type="scientific">Schistosoma curassoni</name>
    <dbReference type="NCBI Taxonomy" id="6186"/>
    <lineage>
        <taxon>Eukaryota</taxon>
        <taxon>Metazoa</taxon>
        <taxon>Spiralia</taxon>
        <taxon>Lophotrochozoa</taxon>
        <taxon>Platyhelminthes</taxon>
        <taxon>Trematoda</taxon>
        <taxon>Digenea</taxon>
        <taxon>Strigeidida</taxon>
        <taxon>Schistosomatoidea</taxon>
        <taxon>Schistosomatidae</taxon>
        <taxon>Schistosoma</taxon>
    </lineage>
</organism>
<dbReference type="Proteomes" id="UP000279833">
    <property type="component" value="Unassembled WGS sequence"/>
</dbReference>
<evidence type="ECO:0000313" key="3">
    <source>
        <dbReference type="Proteomes" id="UP000279833"/>
    </source>
</evidence>
<accession>A0A183L455</accession>
<dbReference type="AlphaFoldDB" id="A0A183L455"/>
<reference evidence="4" key="1">
    <citation type="submission" date="2016-06" db="UniProtKB">
        <authorList>
            <consortium name="WormBaseParasite"/>
        </authorList>
    </citation>
    <scope>IDENTIFICATION</scope>
</reference>
<sequence>MQSNEGSKSSSHTRPLFGNESSRHSSHNMNSRKHTHSVESSNLPPPPPPPPRYPLKHDGFSPRTGYMVTGTPAEQTPKSPPRTSSLRPRGIHLKREIGSDDLLQPVTCKSVFIYKITTIFPNGRKSGEKFMY</sequence>
<feature type="compositionally biased region" description="Pro residues" evidence="1">
    <location>
        <begin position="43"/>
        <end position="53"/>
    </location>
</feature>
<protein>
    <submittedName>
        <fullName evidence="4">Velvet domain-containing protein</fullName>
    </submittedName>
</protein>
<gene>
    <name evidence="2" type="ORF">SCUD_LOCUS22114</name>
</gene>
<keyword evidence="3" id="KW-1185">Reference proteome</keyword>
<reference evidence="2 3" key="2">
    <citation type="submission" date="2018-11" db="EMBL/GenBank/DDBJ databases">
        <authorList>
            <consortium name="Pathogen Informatics"/>
        </authorList>
    </citation>
    <scope>NUCLEOTIDE SEQUENCE [LARGE SCALE GENOMIC DNA]</scope>
    <source>
        <strain evidence="2">Dakar</strain>
        <strain evidence="3">Dakar, Senegal</strain>
    </source>
</reference>
<evidence type="ECO:0000256" key="1">
    <source>
        <dbReference type="SAM" id="MobiDB-lite"/>
    </source>
</evidence>
<name>A0A183L455_9TREM</name>
<proteinExistence type="predicted"/>